<evidence type="ECO:0000256" key="7">
    <source>
        <dbReference type="ARBA" id="ARBA00023136"/>
    </source>
</evidence>
<feature type="transmembrane region" description="Helical" evidence="10">
    <location>
        <begin position="89"/>
        <end position="106"/>
    </location>
</feature>
<accession>A0A2K8NVW4</accession>
<keyword evidence="12" id="KW-1185">Reference proteome</keyword>
<dbReference type="OrthoDB" id="9777124at2"/>
<comment type="similarity">
    <text evidence="10">Belongs to the PlsY family.</text>
</comment>
<comment type="subcellular location">
    <subcellularLocation>
        <location evidence="10">Cell membrane</location>
        <topology evidence="10">Multi-pass membrane protein</topology>
    </subcellularLocation>
</comment>
<keyword evidence="1 10" id="KW-1003">Cell membrane</keyword>
<evidence type="ECO:0000256" key="4">
    <source>
        <dbReference type="ARBA" id="ARBA00022692"/>
    </source>
</evidence>
<comment type="function">
    <text evidence="10">Catalyzes the transfer of an acyl group from acyl-phosphate (acyl-PO(4)) to glycerol-3-phosphate (G3P) to form lysophosphatidic acid (LPA). This enzyme utilizes acyl-phosphate as fatty acyl donor, but not acyl-CoA or acyl-ACP.</text>
</comment>
<dbReference type="HAMAP" id="MF_01043">
    <property type="entry name" value="PlsY"/>
    <property type="match status" value="1"/>
</dbReference>
<dbReference type="GO" id="GO:0005886">
    <property type="term" value="C:plasma membrane"/>
    <property type="evidence" value="ECO:0007669"/>
    <property type="project" value="UniProtKB-SubCell"/>
</dbReference>
<dbReference type="Proteomes" id="UP000232063">
    <property type="component" value="Chromosome"/>
</dbReference>
<dbReference type="PANTHER" id="PTHR30309:SF0">
    <property type="entry name" value="GLYCEROL-3-PHOSPHATE ACYLTRANSFERASE-RELATED"/>
    <property type="match status" value="1"/>
</dbReference>
<evidence type="ECO:0000256" key="1">
    <source>
        <dbReference type="ARBA" id="ARBA00022475"/>
    </source>
</evidence>
<dbReference type="UniPathway" id="UPA00085"/>
<evidence type="ECO:0000256" key="6">
    <source>
        <dbReference type="ARBA" id="ARBA00023098"/>
    </source>
</evidence>
<reference evidence="11 12" key="1">
    <citation type="submission" date="2017-11" db="EMBL/GenBank/DDBJ databases">
        <title>Genome sequence of Entomoplasma luminosum PIMN-1 (ATCC 49195).</title>
        <authorList>
            <person name="Lo W.-S."/>
            <person name="Gasparich G.E."/>
            <person name="Kuo C.-H."/>
        </authorList>
    </citation>
    <scope>NUCLEOTIDE SEQUENCE [LARGE SCALE GENOMIC DNA]</scope>
    <source>
        <strain evidence="11 12">PIMN-1</strain>
    </source>
</reference>
<keyword evidence="4 10" id="KW-0812">Transmembrane</keyword>
<evidence type="ECO:0000256" key="8">
    <source>
        <dbReference type="ARBA" id="ARBA00023209"/>
    </source>
</evidence>
<keyword evidence="5 10" id="KW-1133">Transmembrane helix</keyword>
<feature type="transmembrane region" description="Helical" evidence="10">
    <location>
        <begin position="118"/>
        <end position="140"/>
    </location>
</feature>
<protein>
    <recommendedName>
        <fullName evidence="10">Glycerol-3-phosphate acyltransferase</fullName>
    </recommendedName>
    <alternativeName>
        <fullName evidence="10">Acyl-PO4 G3P acyltransferase</fullName>
    </alternativeName>
    <alternativeName>
        <fullName evidence="10">Acyl-phosphate--glycerol-3-phosphate acyltransferase</fullName>
    </alternativeName>
    <alternativeName>
        <fullName evidence="10">G3P acyltransferase</fullName>
        <shortName evidence="10">GPAT</shortName>
        <ecNumber evidence="10">2.3.1.275</ecNumber>
    </alternativeName>
    <alternativeName>
        <fullName evidence="10">Lysophosphatidic acid synthase</fullName>
        <shortName evidence="10">LPA synthase</shortName>
    </alternativeName>
</protein>
<evidence type="ECO:0000256" key="9">
    <source>
        <dbReference type="ARBA" id="ARBA00023264"/>
    </source>
</evidence>
<dbReference type="NCBIfam" id="TIGR00023">
    <property type="entry name" value="glycerol-3-phosphate 1-O-acyltransferase PlsY"/>
    <property type="match status" value="1"/>
</dbReference>
<keyword evidence="6 10" id="KW-0443">Lipid metabolism</keyword>
<keyword evidence="9 10" id="KW-1208">Phospholipid metabolism</keyword>
<comment type="catalytic activity">
    <reaction evidence="10">
        <text>an acyl phosphate + sn-glycerol 3-phosphate = a 1-acyl-sn-glycero-3-phosphate + phosphate</text>
        <dbReference type="Rhea" id="RHEA:34075"/>
        <dbReference type="ChEBI" id="CHEBI:43474"/>
        <dbReference type="ChEBI" id="CHEBI:57597"/>
        <dbReference type="ChEBI" id="CHEBI:57970"/>
        <dbReference type="ChEBI" id="CHEBI:59918"/>
        <dbReference type="EC" id="2.3.1.275"/>
    </reaction>
</comment>
<feature type="transmembrane region" description="Helical" evidence="10">
    <location>
        <begin position="7"/>
        <end position="29"/>
    </location>
</feature>
<organism evidence="11 12">
    <name type="scientific">Williamsoniiplasma luminosum</name>
    <dbReference type="NCBI Taxonomy" id="214888"/>
    <lineage>
        <taxon>Bacteria</taxon>
        <taxon>Bacillati</taxon>
        <taxon>Mycoplasmatota</taxon>
        <taxon>Mollicutes</taxon>
        <taxon>Entomoplasmatales</taxon>
        <taxon>Williamsoniiplasma</taxon>
    </lineage>
</organism>
<dbReference type="PANTHER" id="PTHR30309">
    <property type="entry name" value="INNER MEMBRANE PROTEIN YGIH"/>
    <property type="match status" value="1"/>
</dbReference>
<feature type="transmembrane region" description="Helical" evidence="10">
    <location>
        <begin position="54"/>
        <end position="77"/>
    </location>
</feature>
<dbReference type="GO" id="GO:0008654">
    <property type="term" value="P:phospholipid biosynthetic process"/>
    <property type="evidence" value="ECO:0007669"/>
    <property type="project" value="UniProtKB-UniRule"/>
</dbReference>
<evidence type="ECO:0000313" key="11">
    <source>
        <dbReference type="EMBL" id="ATZ17338.1"/>
    </source>
</evidence>
<name>A0A2K8NVW4_9MOLU</name>
<keyword evidence="3 10" id="KW-0808">Transferase</keyword>
<dbReference type="EC" id="2.3.1.275" evidence="10"/>
<dbReference type="KEGG" id="elj:ELUMI_v1c06160"/>
<keyword evidence="7 10" id="KW-0472">Membrane</keyword>
<dbReference type="EMBL" id="CP024963">
    <property type="protein sequence ID" value="ATZ17338.1"/>
    <property type="molecule type" value="Genomic_DNA"/>
</dbReference>
<keyword evidence="8 10" id="KW-0594">Phospholipid biosynthesis</keyword>
<dbReference type="Pfam" id="PF02660">
    <property type="entry name" value="G3P_acyltransf"/>
    <property type="match status" value="1"/>
</dbReference>
<evidence type="ECO:0000256" key="10">
    <source>
        <dbReference type="HAMAP-Rule" id="MF_01043"/>
    </source>
</evidence>
<feature type="transmembrane region" description="Helical" evidence="10">
    <location>
        <begin position="217"/>
        <end position="236"/>
    </location>
</feature>
<sequence length="275" mass="31667">MYYLGIILASIIGYFIGSISWSIIVVKYVKGIDIRAVGSKNAGATNTTRELGKYWGFIVALLDGCKSVVTALIAMLFSMIPNDLFKETSYFIPMLFVLIGHCYPIYYKFKGGKAVASFMGFLFVANPFYFGFFLLVWFVVVWKTRKVSIASIVAALATCLIFIWLPWINGINSFSGGWNSWEQWQGVWSNPWLRFSWINYLHQLTAPISHHQFAENILAINTMILMGMTMLAYRHFPNIIRIKNHKEPKTFPTLTPEQKLEYKKHIKDRSKKQKK</sequence>
<evidence type="ECO:0000256" key="5">
    <source>
        <dbReference type="ARBA" id="ARBA00022989"/>
    </source>
</evidence>
<evidence type="ECO:0000256" key="2">
    <source>
        <dbReference type="ARBA" id="ARBA00022516"/>
    </source>
</evidence>
<dbReference type="InterPro" id="IPR003811">
    <property type="entry name" value="G3P_acylTferase_PlsY"/>
</dbReference>
<keyword evidence="2 10" id="KW-0444">Lipid biosynthesis</keyword>
<comment type="subunit">
    <text evidence="10">Probably interacts with PlsX.</text>
</comment>
<evidence type="ECO:0000256" key="3">
    <source>
        <dbReference type="ARBA" id="ARBA00022679"/>
    </source>
</evidence>
<feature type="transmembrane region" description="Helical" evidence="10">
    <location>
        <begin position="147"/>
        <end position="168"/>
    </location>
</feature>
<comment type="pathway">
    <text evidence="10">Lipid metabolism; phospholipid metabolism.</text>
</comment>
<gene>
    <name evidence="10 11" type="primary">plsY</name>
    <name evidence="11" type="ORF">ELUMI_v1c06160</name>
</gene>
<keyword evidence="11" id="KW-0012">Acyltransferase</keyword>
<dbReference type="SMART" id="SM01207">
    <property type="entry name" value="G3P_acyltransf"/>
    <property type="match status" value="1"/>
</dbReference>
<proteinExistence type="inferred from homology"/>
<evidence type="ECO:0000313" key="12">
    <source>
        <dbReference type="Proteomes" id="UP000232063"/>
    </source>
</evidence>
<dbReference type="AlphaFoldDB" id="A0A2K8NVW4"/>
<dbReference type="GO" id="GO:0043772">
    <property type="term" value="F:acyl-phosphate glycerol-3-phosphate acyltransferase activity"/>
    <property type="evidence" value="ECO:0007669"/>
    <property type="project" value="UniProtKB-UniRule"/>
</dbReference>